<proteinExistence type="predicted"/>
<dbReference type="AlphaFoldDB" id="A0ABD0JK94"/>
<evidence type="ECO:0000313" key="2">
    <source>
        <dbReference type="Proteomes" id="UP001519460"/>
    </source>
</evidence>
<comment type="caution">
    <text evidence="1">The sequence shown here is derived from an EMBL/GenBank/DDBJ whole genome shotgun (WGS) entry which is preliminary data.</text>
</comment>
<name>A0ABD0JK94_9CAEN</name>
<organism evidence="1 2">
    <name type="scientific">Batillaria attramentaria</name>
    <dbReference type="NCBI Taxonomy" id="370345"/>
    <lineage>
        <taxon>Eukaryota</taxon>
        <taxon>Metazoa</taxon>
        <taxon>Spiralia</taxon>
        <taxon>Lophotrochozoa</taxon>
        <taxon>Mollusca</taxon>
        <taxon>Gastropoda</taxon>
        <taxon>Caenogastropoda</taxon>
        <taxon>Sorbeoconcha</taxon>
        <taxon>Cerithioidea</taxon>
        <taxon>Batillariidae</taxon>
        <taxon>Batillaria</taxon>
    </lineage>
</organism>
<reference evidence="1 2" key="1">
    <citation type="journal article" date="2023" name="Sci. Data">
        <title>Genome assembly of the Korean intertidal mud-creeper Batillaria attramentaria.</title>
        <authorList>
            <person name="Patra A.K."/>
            <person name="Ho P.T."/>
            <person name="Jun S."/>
            <person name="Lee S.J."/>
            <person name="Kim Y."/>
            <person name="Won Y.J."/>
        </authorList>
    </citation>
    <scope>NUCLEOTIDE SEQUENCE [LARGE SCALE GENOMIC DNA]</scope>
    <source>
        <strain evidence="1">Wonlab-2016</strain>
    </source>
</reference>
<sequence length="112" mass="12263">MRSNSVTFLGHCIGEMQGGGHNVEAKAQTHLWVFLPLPALPPVGMAARHGDSLPLPARGLQYQQVQLVQHVQHACDVRVAALVQSLPHARDVREGLVQVVRHILDCLVNVEK</sequence>
<dbReference type="EMBL" id="JACVVK020000408">
    <property type="protein sequence ID" value="KAK7475370.1"/>
    <property type="molecule type" value="Genomic_DNA"/>
</dbReference>
<accession>A0ABD0JK94</accession>
<gene>
    <name evidence="1" type="ORF">BaRGS_00033388</name>
</gene>
<keyword evidence="2" id="KW-1185">Reference proteome</keyword>
<evidence type="ECO:0000313" key="1">
    <source>
        <dbReference type="EMBL" id="KAK7475370.1"/>
    </source>
</evidence>
<protein>
    <submittedName>
        <fullName evidence="1">Uncharacterized protein</fullName>
    </submittedName>
</protein>
<dbReference type="Proteomes" id="UP001519460">
    <property type="component" value="Unassembled WGS sequence"/>
</dbReference>